<dbReference type="HOGENOM" id="CLU_1085530_0_0_11"/>
<feature type="region of interest" description="Disordered" evidence="1">
    <location>
        <begin position="1"/>
        <end position="47"/>
    </location>
</feature>
<dbReference type="AlphaFoldDB" id="D9X4G4"/>
<name>D9X4G4_STRVT</name>
<dbReference type="eggNOG" id="ENOG50340KC">
    <property type="taxonomic scope" value="Bacteria"/>
</dbReference>
<evidence type="ECO:0000259" key="2">
    <source>
        <dbReference type="Pfam" id="PF14016"/>
    </source>
</evidence>
<keyword evidence="4" id="KW-1185">Reference proteome</keyword>
<organism evidence="3 4">
    <name type="scientific">Streptomyces viridochromogenes (strain DSM 40736 / JCM 4977 / BCRC 1201 / Tue 494)</name>
    <dbReference type="NCBI Taxonomy" id="591159"/>
    <lineage>
        <taxon>Bacteria</taxon>
        <taxon>Bacillati</taxon>
        <taxon>Actinomycetota</taxon>
        <taxon>Actinomycetes</taxon>
        <taxon>Kitasatosporales</taxon>
        <taxon>Streptomycetaceae</taxon>
        <taxon>Streptomyces</taxon>
    </lineage>
</organism>
<reference evidence="4" key="1">
    <citation type="submission" date="2009-02" db="EMBL/GenBank/DDBJ databases">
        <title>Annotation of Streptomyces viridochromogenes strain DSM 40736.</title>
        <authorList>
            <consortium name="The Broad Institute Genome Sequencing Platform"/>
            <consortium name="Broad Institute Microbial Sequencing Center"/>
            <person name="Fischbach M."/>
            <person name="Godfrey P."/>
            <person name="Ward D."/>
            <person name="Young S."/>
            <person name="Zeng Q."/>
            <person name="Koehrsen M."/>
            <person name="Alvarado L."/>
            <person name="Berlin A.M."/>
            <person name="Bochicchio J."/>
            <person name="Borenstein D."/>
            <person name="Chapman S.B."/>
            <person name="Chen Z."/>
            <person name="Engels R."/>
            <person name="Freedman E."/>
            <person name="Gellesch M."/>
            <person name="Goldberg J."/>
            <person name="Griggs A."/>
            <person name="Gujja S."/>
            <person name="Heilman E.R."/>
            <person name="Heiman D.I."/>
            <person name="Hepburn T.A."/>
            <person name="Howarth C."/>
            <person name="Jen D."/>
            <person name="Larson L."/>
            <person name="Lewis B."/>
            <person name="Mehta T."/>
            <person name="Park D."/>
            <person name="Pearson M."/>
            <person name="Richards J."/>
            <person name="Roberts A."/>
            <person name="Saif S."/>
            <person name="Shea T.D."/>
            <person name="Shenoy N."/>
            <person name="Sisk P."/>
            <person name="Stolte C."/>
            <person name="Sykes S.N."/>
            <person name="Thomson T."/>
            <person name="Walk T."/>
            <person name="White J."/>
            <person name="Yandava C."/>
            <person name="Straight P."/>
            <person name="Clardy J."/>
            <person name="Hung D."/>
            <person name="Kolter R."/>
            <person name="Mekalanos J."/>
            <person name="Walker S."/>
            <person name="Walsh C.T."/>
            <person name="Wieland-Brown L.C."/>
            <person name="Haas B."/>
            <person name="Nusbaum C."/>
            <person name="Birren B."/>
        </authorList>
    </citation>
    <scope>NUCLEOTIDE SEQUENCE [LARGE SCALE GENOMIC DNA]</scope>
    <source>
        <strain evidence="4">DSM 40736 / JCM 4977 / BCRC 1201 / Tue 494</strain>
    </source>
</reference>
<dbReference type="Pfam" id="PF14016">
    <property type="entry name" value="DUF4232"/>
    <property type="match status" value="1"/>
</dbReference>
<evidence type="ECO:0000256" key="1">
    <source>
        <dbReference type="SAM" id="MobiDB-lite"/>
    </source>
</evidence>
<evidence type="ECO:0000313" key="3">
    <source>
        <dbReference type="EMBL" id="EFL29623.1"/>
    </source>
</evidence>
<feature type="compositionally biased region" description="Polar residues" evidence="1">
    <location>
        <begin position="35"/>
        <end position="44"/>
    </location>
</feature>
<sequence>MTADRRLLTSDADWGHDRGATRTVPADRSRLPASVQVSGGSSVPASRDDRRLWRAGRIAEQAAVIPADRWTTHFRTMEISMRSRFAARPSRPARLALIAVAAVALTATATVNATADSRSSTARACGTKDLNFKVSSETQAGGYLLVTAKAKSGVTCYLKGVFPSASFGSSADTEVAPAEQAVSENVTLSGSTAAYAGINPKTTNNDFGKEFERLHLSVAGDETNSITLNLPETVKVDRPIATNWHADPAEAVPFSD</sequence>
<proteinExistence type="predicted"/>
<evidence type="ECO:0000313" key="4">
    <source>
        <dbReference type="Proteomes" id="UP000004184"/>
    </source>
</evidence>
<accession>D9X4G4</accession>
<dbReference type="EMBL" id="GG657757">
    <property type="protein sequence ID" value="EFL29623.1"/>
    <property type="molecule type" value="Genomic_DNA"/>
</dbReference>
<dbReference type="STRING" id="591159.SSQG_00141"/>
<feature type="compositionally biased region" description="Basic and acidic residues" evidence="1">
    <location>
        <begin position="1"/>
        <end position="30"/>
    </location>
</feature>
<feature type="domain" description="DUF4232" evidence="2">
    <location>
        <begin position="125"/>
        <end position="244"/>
    </location>
</feature>
<gene>
    <name evidence="3" type="ORF">SSQG_00141</name>
</gene>
<dbReference type="InterPro" id="IPR025326">
    <property type="entry name" value="DUF4232"/>
</dbReference>
<protein>
    <recommendedName>
        <fullName evidence="2">DUF4232 domain-containing protein</fullName>
    </recommendedName>
</protein>
<dbReference type="Proteomes" id="UP000004184">
    <property type="component" value="Unassembled WGS sequence"/>
</dbReference>